<dbReference type="RefSeq" id="WP_250946273.1">
    <property type="nucleotide sequence ID" value="NZ_JAMQAY010000008.1"/>
</dbReference>
<proteinExistence type="predicted"/>
<keyword evidence="1" id="KW-1133">Transmembrane helix</keyword>
<feature type="transmembrane region" description="Helical" evidence="1">
    <location>
        <begin position="20"/>
        <end position="42"/>
    </location>
</feature>
<keyword evidence="3" id="KW-1185">Reference proteome</keyword>
<comment type="caution">
    <text evidence="2">The sequence shown here is derived from an EMBL/GenBank/DDBJ whole genome shotgun (WGS) entry which is preliminary data.</text>
</comment>
<evidence type="ECO:0000313" key="3">
    <source>
        <dbReference type="Proteomes" id="UP001155079"/>
    </source>
</evidence>
<accession>A0ABT0VCF7</accession>
<organism evidence="2 3">
    <name type="scientific">Ciceribacter sichuanensis</name>
    <dbReference type="NCBI Taxonomy" id="2949647"/>
    <lineage>
        <taxon>Bacteria</taxon>
        <taxon>Pseudomonadati</taxon>
        <taxon>Pseudomonadota</taxon>
        <taxon>Alphaproteobacteria</taxon>
        <taxon>Hyphomicrobiales</taxon>
        <taxon>Rhizobiaceae</taxon>
        <taxon>Ciceribacter</taxon>
    </lineage>
</organism>
<dbReference type="Proteomes" id="UP001155079">
    <property type="component" value="Unassembled WGS sequence"/>
</dbReference>
<protein>
    <submittedName>
        <fullName evidence="2">Uncharacterized protein</fullName>
    </submittedName>
</protein>
<keyword evidence="1" id="KW-0472">Membrane</keyword>
<evidence type="ECO:0000313" key="2">
    <source>
        <dbReference type="EMBL" id="MCM2403328.1"/>
    </source>
</evidence>
<gene>
    <name evidence="2" type="ORF">NBH20_19335</name>
</gene>
<keyword evidence="1" id="KW-0812">Transmembrane</keyword>
<evidence type="ECO:0000256" key="1">
    <source>
        <dbReference type="SAM" id="Phobius"/>
    </source>
</evidence>
<name>A0ABT0VCF7_9HYPH</name>
<dbReference type="EMBL" id="JAMQAY010000008">
    <property type="protein sequence ID" value="MCM2403328.1"/>
    <property type="molecule type" value="Genomic_DNA"/>
</dbReference>
<reference evidence="2 3" key="1">
    <citation type="submission" date="2022-06" db="EMBL/GenBank/DDBJ databases">
        <authorList>
            <person name="Sun Q."/>
        </authorList>
    </citation>
    <scope>NUCLEOTIDE SEQUENCE [LARGE SCALE GENOMIC DNA]</scope>
    <source>
        <strain evidence="2 3">S153</strain>
    </source>
</reference>
<sequence length="115" mass="13461">MDILTSLSEAEGWKASITAFALIYGAVVTVLIIVLVIVGLFFEIMNSRRPERWIQKDRRNRRKWKELTHNSGVDRRYRVLLLRRYFRPVAGMDDHALDAELVERAAVTRNFDRSL</sequence>